<dbReference type="HOGENOM" id="CLU_1906698_0_0_1"/>
<feature type="compositionally biased region" description="Polar residues" evidence="1">
    <location>
        <begin position="58"/>
        <end position="68"/>
    </location>
</feature>
<comment type="caution">
    <text evidence="2">The sequence shown here is derived from an EMBL/GenBank/DDBJ whole genome shotgun (WGS) entry which is preliminary data.</text>
</comment>
<dbReference type="STRING" id="1284197.S8AG35"/>
<evidence type="ECO:0000313" key="3">
    <source>
        <dbReference type="Proteomes" id="UP000015100"/>
    </source>
</evidence>
<organism evidence="2 3">
    <name type="scientific">Dactylellina haptotyla (strain CBS 200.50)</name>
    <name type="common">Nematode-trapping fungus</name>
    <name type="synonym">Monacrosporium haptotylum</name>
    <dbReference type="NCBI Taxonomy" id="1284197"/>
    <lineage>
        <taxon>Eukaryota</taxon>
        <taxon>Fungi</taxon>
        <taxon>Dikarya</taxon>
        <taxon>Ascomycota</taxon>
        <taxon>Pezizomycotina</taxon>
        <taxon>Orbiliomycetes</taxon>
        <taxon>Orbiliales</taxon>
        <taxon>Orbiliaceae</taxon>
        <taxon>Dactylellina</taxon>
    </lineage>
</organism>
<dbReference type="OMA" id="VNDDYEG"/>
<proteinExistence type="predicted"/>
<feature type="region of interest" description="Disordered" evidence="1">
    <location>
        <begin position="58"/>
        <end position="88"/>
    </location>
</feature>
<keyword evidence="3" id="KW-1185">Reference proteome</keyword>
<evidence type="ECO:0000313" key="2">
    <source>
        <dbReference type="EMBL" id="EPS41809.1"/>
    </source>
</evidence>
<sequence>MSNSHWYSTSLPLSPPAAPPFSLLLKCSTSTFFLLLPSTSSFSDLQSQLFELLNPNTAHLPESLTSPSPSGPASLKLGLPKDPSDPKKGFVALDDATYKKGKGTIGSAGIKDNGIIAFAVDEGSWDGEFDVQLPVDDYYDSQTQTQTQDPTSK</sequence>
<dbReference type="EMBL" id="AQGS01000147">
    <property type="protein sequence ID" value="EPS41809.1"/>
    <property type="molecule type" value="Genomic_DNA"/>
</dbReference>
<dbReference type="Proteomes" id="UP000015100">
    <property type="component" value="Unassembled WGS sequence"/>
</dbReference>
<reference evidence="2 3" key="1">
    <citation type="journal article" date="2013" name="PLoS Genet.">
        <title>Genomic mechanisms accounting for the adaptation to parasitism in nematode-trapping fungi.</title>
        <authorList>
            <person name="Meerupati T."/>
            <person name="Andersson K.M."/>
            <person name="Friman E."/>
            <person name="Kumar D."/>
            <person name="Tunlid A."/>
            <person name="Ahren D."/>
        </authorList>
    </citation>
    <scope>NUCLEOTIDE SEQUENCE [LARGE SCALE GENOMIC DNA]</scope>
    <source>
        <strain evidence="2 3">CBS 200.50</strain>
    </source>
</reference>
<dbReference type="OrthoDB" id="5376498at2759"/>
<name>S8AG35_DACHA</name>
<gene>
    <name evidence="2" type="ORF">H072_4201</name>
</gene>
<protein>
    <submittedName>
        <fullName evidence="2">Uncharacterized protein</fullName>
    </submittedName>
</protein>
<evidence type="ECO:0000256" key="1">
    <source>
        <dbReference type="SAM" id="MobiDB-lite"/>
    </source>
</evidence>
<dbReference type="AlphaFoldDB" id="S8AG35"/>
<reference evidence="3" key="2">
    <citation type="submission" date="2013-04" db="EMBL/GenBank/DDBJ databases">
        <title>Genomic mechanisms accounting for the adaptation to parasitism in nematode-trapping fungi.</title>
        <authorList>
            <person name="Ahren D.G."/>
        </authorList>
    </citation>
    <scope>NUCLEOTIDE SEQUENCE [LARGE SCALE GENOMIC DNA]</scope>
    <source>
        <strain evidence="3">CBS 200.50</strain>
    </source>
</reference>
<accession>S8AG35</accession>